<dbReference type="PROSITE" id="PS51977">
    <property type="entry name" value="WGR"/>
    <property type="match status" value="1"/>
</dbReference>
<dbReference type="Proteomes" id="UP000561077">
    <property type="component" value="Unassembled WGS sequence"/>
</dbReference>
<protein>
    <submittedName>
        <fullName evidence="2">WGR domain-containing protein</fullName>
    </submittedName>
</protein>
<dbReference type="EMBL" id="JABEQN010000008">
    <property type="protein sequence ID" value="MBB2193701.1"/>
    <property type="molecule type" value="Genomic_DNA"/>
</dbReference>
<dbReference type="AlphaFoldDB" id="A0A7W4NSH9"/>
<evidence type="ECO:0000259" key="1">
    <source>
        <dbReference type="PROSITE" id="PS51977"/>
    </source>
</evidence>
<dbReference type="Gene3D" id="2.20.140.10">
    <property type="entry name" value="WGR domain"/>
    <property type="match status" value="1"/>
</dbReference>
<dbReference type="Proteomes" id="UP000540490">
    <property type="component" value="Unassembled WGS sequence"/>
</dbReference>
<evidence type="ECO:0000313" key="4">
    <source>
        <dbReference type="Proteomes" id="UP000540490"/>
    </source>
</evidence>
<accession>A0A7W4NSH9</accession>
<keyword evidence="4" id="KW-1185">Reference proteome</keyword>
<reference evidence="4 5" key="1">
    <citation type="submission" date="2020-04" db="EMBL/GenBank/DDBJ databases">
        <title>Description of novel Gluconacetobacter.</title>
        <authorList>
            <person name="Sombolestani A."/>
        </authorList>
    </citation>
    <scope>NUCLEOTIDE SEQUENCE [LARGE SCALE GENOMIC DNA]</scope>
    <source>
        <strain evidence="3 4">LMG 1728</strain>
        <strain evidence="2 5">LMG 1731</strain>
    </source>
</reference>
<dbReference type="SUPFAM" id="SSF142921">
    <property type="entry name" value="WGR domain-like"/>
    <property type="match status" value="1"/>
</dbReference>
<dbReference type="InterPro" id="IPR049809">
    <property type="entry name" value="YehF/YfeS-like_WGR"/>
</dbReference>
<name>A0A7W4NSH9_9PROT</name>
<proteinExistence type="predicted"/>
<comment type="caution">
    <text evidence="2">The sequence shown here is derived from an EMBL/GenBank/DDBJ whole genome shotgun (WGS) entry which is preliminary data.</text>
</comment>
<evidence type="ECO:0000313" key="3">
    <source>
        <dbReference type="EMBL" id="MBB2193701.1"/>
    </source>
</evidence>
<dbReference type="Pfam" id="PF05406">
    <property type="entry name" value="WGR"/>
    <property type="match status" value="1"/>
</dbReference>
<evidence type="ECO:0000313" key="2">
    <source>
        <dbReference type="EMBL" id="MBB2164532.1"/>
    </source>
</evidence>
<dbReference type="SMART" id="SM00773">
    <property type="entry name" value="WGR"/>
    <property type="match status" value="1"/>
</dbReference>
<dbReference type="InterPro" id="IPR036930">
    <property type="entry name" value="WGR_dom_sf"/>
</dbReference>
<evidence type="ECO:0000313" key="5">
    <source>
        <dbReference type="Proteomes" id="UP000561077"/>
    </source>
</evidence>
<dbReference type="CDD" id="cd07996">
    <property type="entry name" value="WGR_MMR_like"/>
    <property type="match status" value="1"/>
</dbReference>
<sequence length="91" mass="10482">MTRKRRPAASQINLFPVSAHFRRIRPEKNEWRFYSLSIQPELFGGAVLVRQWGRIGTRGTQRLDLHPDEGAAVNALADQVVIRRRRGYTPA</sequence>
<dbReference type="EMBL" id="JABEQO010000008">
    <property type="protein sequence ID" value="MBB2164532.1"/>
    <property type="molecule type" value="Genomic_DNA"/>
</dbReference>
<dbReference type="RefSeq" id="WP_182973664.1">
    <property type="nucleotide sequence ID" value="NZ_JABEQN010000008.1"/>
</dbReference>
<dbReference type="InterPro" id="IPR008893">
    <property type="entry name" value="WGR_domain"/>
</dbReference>
<gene>
    <name evidence="3" type="ORF">HLH25_08605</name>
    <name evidence="2" type="ORF">HLH26_08250</name>
</gene>
<feature type="domain" description="WGR" evidence="1">
    <location>
        <begin position="1"/>
        <end position="91"/>
    </location>
</feature>
<organism evidence="2 5">
    <name type="scientific">Gluconacetobacter dulcium</name>
    <dbReference type="NCBI Taxonomy" id="2729096"/>
    <lineage>
        <taxon>Bacteria</taxon>
        <taxon>Pseudomonadati</taxon>
        <taxon>Pseudomonadota</taxon>
        <taxon>Alphaproteobacteria</taxon>
        <taxon>Acetobacterales</taxon>
        <taxon>Acetobacteraceae</taxon>
        <taxon>Gluconacetobacter</taxon>
    </lineage>
</organism>